<name>A0AAD6RCQ4_9ROSI</name>
<dbReference type="Proteomes" id="UP001164929">
    <property type="component" value="Chromosome 2"/>
</dbReference>
<dbReference type="EMBL" id="JAQIZT010000002">
    <property type="protein sequence ID" value="KAJ7006538.1"/>
    <property type="molecule type" value="Genomic_DNA"/>
</dbReference>
<comment type="caution">
    <text evidence="1">The sequence shown here is derived from an EMBL/GenBank/DDBJ whole genome shotgun (WGS) entry which is preliminary data.</text>
</comment>
<sequence>MFPLSLVAKHNSKASTLNSYNVVPKRHDRNLYKIQHFIACY</sequence>
<accession>A0AAD6RCQ4</accession>
<protein>
    <submittedName>
        <fullName evidence="1">Uncharacterized protein</fullName>
    </submittedName>
</protein>
<evidence type="ECO:0000313" key="2">
    <source>
        <dbReference type="Proteomes" id="UP001164929"/>
    </source>
</evidence>
<organism evidence="1 2">
    <name type="scientific">Populus alba x Populus x berolinensis</name>
    <dbReference type="NCBI Taxonomy" id="444605"/>
    <lineage>
        <taxon>Eukaryota</taxon>
        <taxon>Viridiplantae</taxon>
        <taxon>Streptophyta</taxon>
        <taxon>Embryophyta</taxon>
        <taxon>Tracheophyta</taxon>
        <taxon>Spermatophyta</taxon>
        <taxon>Magnoliopsida</taxon>
        <taxon>eudicotyledons</taxon>
        <taxon>Gunneridae</taxon>
        <taxon>Pentapetalae</taxon>
        <taxon>rosids</taxon>
        <taxon>fabids</taxon>
        <taxon>Malpighiales</taxon>
        <taxon>Salicaceae</taxon>
        <taxon>Saliceae</taxon>
        <taxon>Populus</taxon>
    </lineage>
</organism>
<reference evidence="1" key="1">
    <citation type="journal article" date="2023" name="Mol. Ecol. Resour.">
        <title>Chromosome-level genome assembly of a triploid poplar Populus alba 'Berolinensis'.</title>
        <authorList>
            <person name="Chen S."/>
            <person name="Yu Y."/>
            <person name="Wang X."/>
            <person name="Wang S."/>
            <person name="Zhang T."/>
            <person name="Zhou Y."/>
            <person name="He R."/>
            <person name="Meng N."/>
            <person name="Wang Y."/>
            <person name="Liu W."/>
            <person name="Liu Z."/>
            <person name="Liu J."/>
            <person name="Guo Q."/>
            <person name="Huang H."/>
            <person name="Sederoff R.R."/>
            <person name="Wang G."/>
            <person name="Qu G."/>
            <person name="Chen S."/>
        </authorList>
    </citation>
    <scope>NUCLEOTIDE SEQUENCE</scope>
    <source>
        <strain evidence="1">SC-2020</strain>
    </source>
</reference>
<evidence type="ECO:0000313" key="1">
    <source>
        <dbReference type="EMBL" id="KAJ7006538.1"/>
    </source>
</evidence>
<keyword evidence="2" id="KW-1185">Reference proteome</keyword>
<dbReference type="AlphaFoldDB" id="A0AAD6RCQ4"/>
<proteinExistence type="predicted"/>
<gene>
    <name evidence="1" type="ORF">NC653_005788</name>
</gene>